<keyword evidence="2" id="KW-1185">Reference proteome</keyword>
<evidence type="ECO:0000313" key="2">
    <source>
        <dbReference type="Proteomes" id="UP000831701"/>
    </source>
</evidence>
<gene>
    <name evidence="1" type="ORF">L3Q82_024183</name>
</gene>
<organism evidence="1 2">
    <name type="scientific">Scortum barcoo</name>
    <name type="common">barcoo grunter</name>
    <dbReference type="NCBI Taxonomy" id="214431"/>
    <lineage>
        <taxon>Eukaryota</taxon>
        <taxon>Metazoa</taxon>
        <taxon>Chordata</taxon>
        <taxon>Craniata</taxon>
        <taxon>Vertebrata</taxon>
        <taxon>Euteleostomi</taxon>
        <taxon>Actinopterygii</taxon>
        <taxon>Neopterygii</taxon>
        <taxon>Teleostei</taxon>
        <taxon>Neoteleostei</taxon>
        <taxon>Acanthomorphata</taxon>
        <taxon>Eupercaria</taxon>
        <taxon>Centrarchiformes</taxon>
        <taxon>Terapontoidei</taxon>
        <taxon>Terapontidae</taxon>
        <taxon>Scortum</taxon>
    </lineage>
</organism>
<protein>
    <submittedName>
        <fullName evidence="1">Uncharacterized protein</fullName>
    </submittedName>
</protein>
<accession>A0ACB8WY37</accession>
<evidence type="ECO:0000313" key="1">
    <source>
        <dbReference type="EMBL" id="KAI3371618.1"/>
    </source>
</evidence>
<sequence>MDTLLRKLRPRQRSTTWPLEGLLIEPEVSPSPATKAETETPPPSKCCLVVIEEETGDGKHSSDGTFSIPANSRICNQDNLFLGPVPKYLVLGMVHHKGFTGKRNLSPSNFIHNNVEYLSLCQDSRQIPAKAFQPHFGQGILVREFYNMFI</sequence>
<reference evidence="1" key="1">
    <citation type="submission" date="2022-04" db="EMBL/GenBank/DDBJ databases">
        <title>Jade perch genome.</title>
        <authorList>
            <person name="Chao B."/>
        </authorList>
    </citation>
    <scope>NUCLEOTIDE SEQUENCE</scope>
    <source>
        <strain evidence="1">CB-2022</strain>
    </source>
</reference>
<name>A0ACB8WY37_9TELE</name>
<dbReference type="EMBL" id="CM041536">
    <property type="protein sequence ID" value="KAI3371618.1"/>
    <property type="molecule type" value="Genomic_DNA"/>
</dbReference>
<comment type="caution">
    <text evidence="1">The sequence shown here is derived from an EMBL/GenBank/DDBJ whole genome shotgun (WGS) entry which is preliminary data.</text>
</comment>
<dbReference type="Proteomes" id="UP000831701">
    <property type="component" value="Chromosome 6"/>
</dbReference>
<proteinExistence type="predicted"/>